<name>A0A7Y2P2J1_9BURK</name>
<organism evidence="1 2">
    <name type="scientific">Telluria aromaticivorans</name>
    <dbReference type="NCBI Taxonomy" id="2725995"/>
    <lineage>
        <taxon>Bacteria</taxon>
        <taxon>Pseudomonadati</taxon>
        <taxon>Pseudomonadota</taxon>
        <taxon>Betaproteobacteria</taxon>
        <taxon>Burkholderiales</taxon>
        <taxon>Oxalobacteraceae</taxon>
        <taxon>Telluria group</taxon>
        <taxon>Telluria</taxon>
    </lineage>
</organism>
<sequence length="68" mass="8120">MQTPTEKVGVRQLTGGNFTERQNFMFAVQKKIWIRCCVSTQRRQLHWRSTKNSEKFAMKLREMRGIDT</sequence>
<reference evidence="1 2" key="1">
    <citation type="submission" date="2020-04" db="EMBL/GenBank/DDBJ databases">
        <title>Massilia sp. nov., a cold adapted bacteria isolated from Arctic soil.</title>
        <authorList>
            <person name="Son J."/>
            <person name="Ka J.-O."/>
        </authorList>
    </citation>
    <scope>NUCLEOTIDE SEQUENCE [LARGE SCALE GENOMIC DNA]</scope>
    <source>
        <strain evidence="1 2">ML15P13</strain>
    </source>
</reference>
<dbReference type="EMBL" id="JABAIV010000013">
    <property type="protein sequence ID" value="NNG25691.1"/>
    <property type="molecule type" value="Genomic_DNA"/>
</dbReference>
<comment type="caution">
    <text evidence="1">The sequence shown here is derived from an EMBL/GenBank/DDBJ whole genome shotgun (WGS) entry which is preliminary data.</text>
</comment>
<evidence type="ECO:0000313" key="1">
    <source>
        <dbReference type="EMBL" id="NNG25691.1"/>
    </source>
</evidence>
<evidence type="ECO:0000313" key="2">
    <source>
        <dbReference type="Proteomes" id="UP000533905"/>
    </source>
</evidence>
<dbReference type="AlphaFoldDB" id="A0A7Y2P2J1"/>
<protein>
    <submittedName>
        <fullName evidence="1">Uncharacterized protein</fullName>
    </submittedName>
</protein>
<dbReference type="Proteomes" id="UP000533905">
    <property type="component" value="Unassembled WGS sequence"/>
</dbReference>
<keyword evidence="2" id="KW-1185">Reference proteome</keyword>
<proteinExistence type="predicted"/>
<dbReference type="RefSeq" id="WP_171088482.1">
    <property type="nucleotide sequence ID" value="NZ_JABAIV010000013.1"/>
</dbReference>
<accession>A0A7Y2P2J1</accession>
<gene>
    <name evidence="1" type="ORF">HGB41_22145</name>
</gene>